<dbReference type="Proteomes" id="UP000464468">
    <property type="component" value="Plasmid pC33"/>
</dbReference>
<protein>
    <submittedName>
        <fullName evidence="1">Uncharacterized protein</fullName>
    </submittedName>
</protein>
<keyword evidence="2" id="KW-1185">Reference proteome</keyword>
<dbReference type="AlphaFoldDB" id="A0A7Z2NZ15"/>
<dbReference type="KEGG" id="schy:GVO57_14180"/>
<sequence>MDHHFDLCLDAEPRAVSDVQPGDSASGIADICCDGGGERDGSEEACREINIGLNRAFVSTRESMTKAEGHG</sequence>
<keyword evidence="1" id="KW-0614">Plasmid</keyword>
<dbReference type="EMBL" id="CP047896">
    <property type="protein sequence ID" value="QHL92036.1"/>
    <property type="molecule type" value="Genomic_DNA"/>
</dbReference>
<evidence type="ECO:0000313" key="2">
    <source>
        <dbReference type="Proteomes" id="UP000464468"/>
    </source>
</evidence>
<name>A0A7Z2NZ15_9SPHN</name>
<proteinExistence type="predicted"/>
<accession>A0A7Z2NZ15</accession>
<evidence type="ECO:0000313" key="1">
    <source>
        <dbReference type="EMBL" id="QHL92036.1"/>
    </source>
</evidence>
<gene>
    <name evidence="1" type="ORF">GVO57_14180</name>
</gene>
<geneLocation type="plasmid" evidence="2">
    <name>pc33</name>
</geneLocation>
<organism evidence="1 2">
    <name type="scientific">Sphingomonas changnyeongensis</name>
    <dbReference type="NCBI Taxonomy" id="2698679"/>
    <lineage>
        <taxon>Bacteria</taxon>
        <taxon>Pseudomonadati</taxon>
        <taxon>Pseudomonadota</taxon>
        <taxon>Alphaproteobacteria</taxon>
        <taxon>Sphingomonadales</taxon>
        <taxon>Sphingomonadaceae</taxon>
        <taxon>Sphingomonas</taxon>
    </lineage>
</organism>
<reference evidence="1 2" key="1">
    <citation type="submission" date="2020-01" db="EMBL/GenBank/DDBJ databases">
        <title>Sphingomonas sp. C33 whole genome sequece.</title>
        <authorList>
            <person name="Park C."/>
        </authorList>
    </citation>
    <scope>NUCLEOTIDE SEQUENCE [LARGE SCALE GENOMIC DNA]</scope>
    <source>
        <strain evidence="1 2">C33</strain>
        <plasmid evidence="2">pc33</plasmid>
    </source>
</reference>